<evidence type="ECO:0000313" key="1">
    <source>
        <dbReference type="EMBL" id="RGU26150.1"/>
    </source>
</evidence>
<dbReference type="EMBL" id="QRXR01000008">
    <property type="protein sequence ID" value="RGU26150.1"/>
    <property type="molecule type" value="Genomic_DNA"/>
</dbReference>
<proteinExistence type="predicted"/>
<comment type="caution">
    <text evidence="1">The sequence shown here is derived from an EMBL/GenBank/DDBJ whole genome shotgun (WGS) entry which is preliminary data.</text>
</comment>
<accession>A0A412RR23</accession>
<dbReference type="RefSeq" id="WP_117993653.1">
    <property type="nucleotide sequence ID" value="NZ_QRXR01000008.1"/>
</dbReference>
<protein>
    <submittedName>
        <fullName evidence="1">Uncharacterized protein</fullName>
    </submittedName>
</protein>
<gene>
    <name evidence="1" type="ORF">DWW89_06840</name>
</gene>
<reference evidence="1 2" key="1">
    <citation type="submission" date="2018-08" db="EMBL/GenBank/DDBJ databases">
        <title>A genome reference for cultivated species of the human gut microbiota.</title>
        <authorList>
            <person name="Zou Y."/>
            <person name="Xue W."/>
            <person name="Luo G."/>
        </authorList>
    </citation>
    <scope>NUCLEOTIDE SEQUENCE [LARGE SCALE GENOMIC DNA]</scope>
    <source>
        <strain evidence="1 2">AF17-27</strain>
    </source>
</reference>
<sequence>MKVKELIEELKKCNPDDIVMYNFENAFTNDNFERTHDLQERHECEFDCGIDDVAIGSGTLKGFVFLREDLLEE</sequence>
<dbReference type="Proteomes" id="UP000283765">
    <property type="component" value="Unassembled WGS sequence"/>
</dbReference>
<organism evidence="1 2">
    <name type="scientific">Agathobacter rectalis</name>
    <dbReference type="NCBI Taxonomy" id="39491"/>
    <lineage>
        <taxon>Bacteria</taxon>
        <taxon>Bacillati</taxon>
        <taxon>Bacillota</taxon>
        <taxon>Clostridia</taxon>
        <taxon>Lachnospirales</taxon>
        <taxon>Lachnospiraceae</taxon>
        <taxon>Agathobacter</taxon>
    </lineage>
</organism>
<name>A0A412RR23_9FIRM</name>
<evidence type="ECO:0000313" key="2">
    <source>
        <dbReference type="Proteomes" id="UP000283765"/>
    </source>
</evidence>
<dbReference type="AlphaFoldDB" id="A0A412RR23"/>